<protein>
    <submittedName>
        <fullName evidence="1">Uncharacterized protein</fullName>
    </submittedName>
</protein>
<dbReference type="EMBL" id="KK107109">
    <property type="protein sequence ID" value="EZA59304.1"/>
    <property type="molecule type" value="Genomic_DNA"/>
</dbReference>
<keyword evidence="2" id="KW-1185">Reference proteome</keyword>
<name>A0A026WW13_OOCBI</name>
<reference evidence="1 2" key="1">
    <citation type="journal article" date="2014" name="Curr. Biol.">
        <title>The genome of the clonal raider ant Cerapachys biroi.</title>
        <authorList>
            <person name="Oxley P.R."/>
            <person name="Ji L."/>
            <person name="Fetter-Pruneda I."/>
            <person name="McKenzie S.K."/>
            <person name="Li C."/>
            <person name="Hu H."/>
            <person name="Zhang G."/>
            <person name="Kronauer D.J."/>
        </authorList>
    </citation>
    <scope>NUCLEOTIDE SEQUENCE [LARGE SCALE GENOMIC DNA]</scope>
</reference>
<dbReference type="Proteomes" id="UP000053097">
    <property type="component" value="Unassembled WGS sequence"/>
</dbReference>
<sequence length="58" mass="6725">MVAVRLFRRTLRPQEVRRACATLLYFPKHLLKGKVELVEFSVRAKWLWSSGITIAAPN</sequence>
<proteinExistence type="predicted"/>
<organism evidence="1 2">
    <name type="scientific">Ooceraea biroi</name>
    <name type="common">Clonal raider ant</name>
    <name type="synonym">Cerapachys biroi</name>
    <dbReference type="NCBI Taxonomy" id="2015173"/>
    <lineage>
        <taxon>Eukaryota</taxon>
        <taxon>Metazoa</taxon>
        <taxon>Ecdysozoa</taxon>
        <taxon>Arthropoda</taxon>
        <taxon>Hexapoda</taxon>
        <taxon>Insecta</taxon>
        <taxon>Pterygota</taxon>
        <taxon>Neoptera</taxon>
        <taxon>Endopterygota</taxon>
        <taxon>Hymenoptera</taxon>
        <taxon>Apocrita</taxon>
        <taxon>Aculeata</taxon>
        <taxon>Formicoidea</taxon>
        <taxon>Formicidae</taxon>
        <taxon>Dorylinae</taxon>
        <taxon>Ooceraea</taxon>
    </lineage>
</organism>
<gene>
    <name evidence="1" type="ORF">X777_15948</name>
</gene>
<accession>A0A026WW13</accession>
<evidence type="ECO:0000313" key="2">
    <source>
        <dbReference type="Proteomes" id="UP000053097"/>
    </source>
</evidence>
<evidence type="ECO:0000313" key="1">
    <source>
        <dbReference type="EMBL" id="EZA59304.1"/>
    </source>
</evidence>
<dbReference type="AlphaFoldDB" id="A0A026WW13"/>